<dbReference type="InterPro" id="IPR039315">
    <property type="entry name" value="CheW"/>
</dbReference>
<dbReference type="SUPFAM" id="SSF50341">
    <property type="entry name" value="CheW-like"/>
    <property type="match status" value="1"/>
</dbReference>
<sequence>MASDPAAPADKSYQFLSFQLTPTLQALILTAELGEVLSLEASQIVPIFDQPKAVMGICNHRGEVLWIVDLAALLGLETLFAQNCRQHLSVMVIHRMQSHVGMAVQQVGQLIFCAASKIQPLPLSAIDLTPKLAFCLKGLYQNSDQKTLLVLDGAKILDLLKAD</sequence>
<evidence type="ECO:0000313" key="3">
    <source>
        <dbReference type="Proteomes" id="UP000707356"/>
    </source>
</evidence>
<dbReference type="SMART" id="SM00260">
    <property type="entry name" value="CheW"/>
    <property type="match status" value="1"/>
</dbReference>
<dbReference type="InterPro" id="IPR036061">
    <property type="entry name" value="CheW-like_dom_sf"/>
</dbReference>
<reference evidence="2" key="2">
    <citation type="journal article" date="2022" name="Microbiol. Resour. Announc.">
        <title>Metagenome Sequencing to Explore Phylogenomics of Terrestrial Cyanobacteria.</title>
        <authorList>
            <person name="Ward R.D."/>
            <person name="Stajich J.E."/>
            <person name="Johansen J.R."/>
            <person name="Huntemann M."/>
            <person name="Clum A."/>
            <person name="Foster B."/>
            <person name="Foster B."/>
            <person name="Roux S."/>
            <person name="Palaniappan K."/>
            <person name="Varghese N."/>
            <person name="Mukherjee S."/>
            <person name="Reddy T.B.K."/>
            <person name="Daum C."/>
            <person name="Copeland A."/>
            <person name="Chen I.A."/>
            <person name="Ivanova N.N."/>
            <person name="Kyrpides N.C."/>
            <person name="Shapiro N."/>
            <person name="Eloe-Fadrosh E.A."/>
            <person name="Pietrasiak N."/>
        </authorList>
    </citation>
    <scope>NUCLEOTIDE SEQUENCE</scope>
    <source>
        <strain evidence="2">GSE-TBD4-15B</strain>
    </source>
</reference>
<dbReference type="GO" id="GO:0006935">
    <property type="term" value="P:chemotaxis"/>
    <property type="evidence" value="ECO:0007669"/>
    <property type="project" value="InterPro"/>
</dbReference>
<dbReference type="GO" id="GO:0007165">
    <property type="term" value="P:signal transduction"/>
    <property type="evidence" value="ECO:0007669"/>
    <property type="project" value="InterPro"/>
</dbReference>
<gene>
    <name evidence="2" type="ORF">KME07_14755</name>
</gene>
<dbReference type="PANTHER" id="PTHR22617">
    <property type="entry name" value="CHEMOTAXIS SENSOR HISTIDINE KINASE-RELATED"/>
    <property type="match status" value="1"/>
</dbReference>
<dbReference type="PANTHER" id="PTHR22617:SF23">
    <property type="entry name" value="CHEMOTAXIS PROTEIN CHEW"/>
    <property type="match status" value="1"/>
</dbReference>
<dbReference type="Proteomes" id="UP000707356">
    <property type="component" value="Unassembled WGS sequence"/>
</dbReference>
<accession>A0A951U5P0</accession>
<dbReference type="Gene3D" id="2.30.30.40">
    <property type="entry name" value="SH3 Domains"/>
    <property type="match status" value="1"/>
</dbReference>
<reference evidence="2" key="1">
    <citation type="submission" date="2021-05" db="EMBL/GenBank/DDBJ databases">
        <authorList>
            <person name="Pietrasiak N."/>
            <person name="Ward R."/>
            <person name="Stajich J.E."/>
            <person name="Kurbessoian T."/>
        </authorList>
    </citation>
    <scope>NUCLEOTIDE SEQUENCE</scope>
    <source>
        <strain evidence="2">GSE-TBD4-15B</strain>
    </source>
</reference>
<proteinExistence type="predicted"/>
<dbReference type="EMBL" id="JAHHHV010000070">
    <property type="protein sequence ID" value="MBW4466681.1"/>
    <property type="molecule type" value="Genomic_DNA"/>
</dbReference>
<feature type="domain" description="CheW-like" evidence="1">
    <location>
        <begin position="12"/>
        <end position="162"/>
    </location>
</feature>
<dbReference type="Pfam" id="PF01584">
    <property type="entry name" value="CheW"/>
    <property type="match status" value="1"/>
</dbReference>
<dbReference type="PROSITE" id="PS50851">
    <property type="entry name" value="CHEW"/>
    <property type="match status" value="1"/>
</dbReference>
<dbReference type="InterPro" id="IPR002545">
    <property type="entry name" value="CheW-lke_dom"/>
</dbReference>
<evidence type="ECO:0000313" key="2">
    <source>
        <dbReference type="EMBL" id="MBW4466681.1"/>
    </source>
</evidence>
<organism evidence="2 3">
    <name type="scientific">Pegethrix bostrychoides GSE-TBD4-15B</name>
    <dbReference type="NCBI Taxonomy" id="2839662"/>
    <lineage>
        <taxon>Bacteria</taxon>
        <taxon>Bacillati</taxon>
        <taxon>Cyanobacteriota</taxon>
        <taxon>Cyanophyceae</taxon>
        <taxon>Oculatellales</taxon>
        <taxon>Oculatellaceae</taxon>
        <taxon>Pegethrix</taxon>
    </lineage>
</organism>
<name>A0A951U5P0_9CYAN</name>
<protein>
    <submittedName>
        <fullName evidence="2">Chemotaxis protein CheW</fullName>
    </submittedName>
</protein>
<dbReference type="GO" id="GO:0005829">
    <property type="term" value="C:cytosol"/>
    <property type="evidence" value="ECO:0007669"/>
    <property type="project" value="TreeGrafter"/>
</dbReference>
<dbReference type="Gene3D" id="2.40.50.180">
    <property type="entry name" value="CheA-289, Domain 4"/>
    <property type="match status" value="1"/>
</dbReference>
<evidence type="ECO:0000259" key="1">
    <source>
        <dbReference type="PROSITE" id="PS50851"/>
    </source>
</evidence>
<comment type="caution">
    <text evidence="2">The sequence shown here is derived from an EMBL/GenBank/DDBJ whole genome shotgun (WGS) entry which is preliminary data.</text>
</comment>
<dbReference type="AlphaFoldDB" id="A0A951U5P0"/>